<keyword evidence="5 10" id="KW-1133">Transmembrane helix</keyword>
<dbReference type="PROSITE" id="PS50111">
    <property type="entry name" value="CHEMOTAXIS_TRANSDUC_2"/>
    <property type="match status" value="1"/>
</dbReference>
<comment type="similarity">
    <text evidence="8">Belongs to the methyl-accepting chemotaxis (MCP) protein family.</text>
</comment>
<feature type="domain" description="T-SNARE coiled-coil homology" evidence="12">
    <location>
        <begin position="473"/>
        <end position="525"/>
    </location>
</feature>
<dbReference type="InterPro" id="IPR033480">
    <property type="entry name" value="sCache_2"/>
</dbReference>
<dbReference type="GO" id="GO:0004888">
    <property type="term" value="F:transmembrane signaling receptor activity"/>
    <property type="evidence" value="ECO:0007669"/>
    <property type="project" value="InterPro"/>
</dbReference>
<protein>
    <recommendedName>
        <fullName evidence="16">Methyl-accepting chemotaxis protein</fullName>
    </recommendedName>
</protein>
<evidence type="ECO:0000313" key="15">
    <source>
        <dbReference type="Proteomes" id="UP000076335"/>
    </source>
</evidence>
<evidence type="ECO:0000256" key="6">
    <source>
        <dbReference type="ARBA" id="ARBA00023136"/>
    </source>
</evidence>
<dbReference type="SMART" id="SM01049">
    <property type="entry name" value="Cache_2"/>
    <property type="match status" value="1"/>
</dbReference>
<evidence type="ECO:0000259" key="13">
    <source>
        <dbReference type="PROSITE" id="PS50885"/>
    </source>
</evidence>
<dbReference type="OrthoDB" id="7260004at2"/>
<dbReference type="PANTHER" id="PTHR32089">
    <property type="entry name" value="METHYL-ACCEPTING CHEMOTAXIS PROTEIN MCPB"/>
    <property type="match status" value="1"/>
</dbReference>
<dbReference type="PROSITE" id="PS50192">
    <property type="entry name" value="T_SNARE"/>
    <property type="match status" value="1"/>
</dbReference>
<evidence type="ECO:0000313" key="14">
    <source>
        <dbReference type="EMBL" id="KZB62081.1"/>
    </source>
</evidence>
<evidence type="ECO:0000256" key="2">
    <source>
        <dbReference type="ARBA" id="ARBA00022475"/>
    </source>
</evidence>
<dbReference type="PROSITE" id="PS50885">
    <property type="entry name" value="HAMP"/>
    <property type="match status" value="1"/>
</dbReference>
<dbReference type="SMART" id="SM00283">
    <property type="entry name" value="MA"/>
    <property type="match status" value="1"/>
</dbReference>
<keyword evidence="7 9" id="KW-0807">Transducer</keyword>
<sequence length="567" mass="60810">MGMEMFNLNSMKIGTRMLIIVAGAILAALLVGAFGLTELRSNMLEDRKAKTQNLVESTISLIGHFHAMEQSGELTTEQAQNAAKAAVAALRYDETNYFFVFDYTPVVLIHDIKKDLVGKDMSNSVDGSGKHHYREFARVAKEDGQGFVDYTYQVPNSDQLRPKLSFVKAFKPWGWVVATGIYIDDVNAVFMQSMLVMGLVALAVLCAVVGVSLMISRGITRPLYAISENMLRLSQGDHKIEVKYTDQKSEIGDLARAMDIFKSKTIEMEEMREAQIAQEKRAEAEKREAMRQLADSFQATVGRVVGQVTEASGHMQTSANAMTDTSKQVGQRSTLVSAASHEMSSNVETVASAAEELSASIAEISNQVAQSSSIANGAVRTSEDTHQKIELLAEAANQIGEVVSLITDIAEQTNLLALNATIEAARAGDAGKGFAVVANEVKNLANQTARATEDIRSQVGDIQVATSNAVTAIAEIAETIRRLDGATTTIAAAVEEQGAATQEIARNVEQAAHGTRDVSENITGVSSAADDAEKLSNEVLGLAEGLGRQAAVLNDAVEAFLAEVRSA</sequence>
<feature type="domain" description="Methyl-accepting transducer" evidence="11">
    <location>
        <begin position="304"/>
        <end position="533"/>
    </location>
</feature>
<dbReference type="PRINTS" id="PR00260">
    <property type="entry name" value="CHEMTRNSDUCR"/>
</dbReference>
<comment type="caution">
    <text evidence="14">The sequence shown here is derived from an EMBL/GenBank/DDBJ whole genome shotgun (WGS) entry which is preliminary data.</text>
</comment>
<dbReference type="EMBL" id="LPVY01000021">
    <property type="protein sequence ID" value="KZB62081.1"/>
    <property type="molecule type" value="Genomic_DNA"/>
</dbReference>
<dbReference type="Gene3D" id="1.10.287.950">
    <property type="entry name" value="Methyl-accepting chemotaxis protein"/>
    <property type="match status" value="1"/>
</dbReference>
<dbReference type="GO" id="GO:0007165">
    <property type="term" value="P:signal transduction"/>
    <property type="evidence" value="ECO:0007669"/>
    <property type="project" value="UniProtKB-KW"/>
</dbReference>
<evidence type="ECO:0000256" key="7">
    <source>
        <dbReference type="ARBA" id="ARBA00023224"/>
    </source>
</evidence>
<evidence type="ECO:0000256" key="1">
    <source>
        <dbReference type="ARBA" id="ARBA00004429"/>
    </source>
</evidence>
<dbReference type="Proteomes" id="UP000076335">
    <property type="component" value="Unassembled WGS sequence"/>
</dbReference>
<dbReference type="SUPFAM" id="SSF58104">
    <property type="entry name" value="Methyl-accepting chemotaxis protein (MCP) signaling domain"/>
    <property type="match status" value="1"/>
</dbReference>
<dbReference type="GO" id="GO:0006935">
    <property type="term" value="P:chemotaxis"/>
    <property type="evidence" value="ECO:0007669"/>
    <property type="project" value="InterPro"/>
</dbReference>
<evidence type="ECO:0000256" key="4">
    <source>
        <dbReference type="ARBA" id="ARBA00022692"/>
    </source>
</evidence>
<evidence type="ECO:0000256" key="5">
    <source>
        <dbReference type="ARBA" id="ARBA00022989"/>
    </source>
</evidence>
<keyword evidence="6 10" id="KW-0472">Membrane</keyword>
<dbReference type="Pfam" id="PF00015">
    <property type="entry name" value="MCPsignal"/>
    <property type="match status" value="1"/>
</dbReference>
<dbReference type="Pfam" id="PF17200">
    <property type="entry name" value="sCache_2"/>
    <property type="match status" value="1"/>
</dbReference>
<evidence type="ECO:0000259" key="11">
    <source>
        <dbReference type="PROSITE" id="PS50111"/>
    </source>
</evidence>
<dbReference type="AlphaFoldDB" id="A0A154L2M1"/>
<evidence type="ECO:0000259" key="12">
    <source>
        <dbReference type="PROSITE" id="PS50192"/>
    </source>
</evidence>
<evidence type="ECO:0000256" key="10">
    <source>
        <dbReference type="SAM" id="Phobius"/>
    </source>
</evidence>
<accession>A0A154L2M1</accession>
<keyword evidence="4 10" id="KW-0812">Transmembrane</keyword>
<reference evidence="14 15" key="1">
    <citation type="submission" date="2015-12" db="EMBL/GenBank/DDBJ databases">
        <title>Genome sequence of Thalassospira lucentensis MCCC 1A02072.</title>
        <authorList>
            <person name="Lu L."/>
            <person name="Lai Q."/>
            <person name="Shao Z."/>
            <person name="Qian P."/>
        </authorList>
    </citation>
    <scope>NUCLEOTIDE SEQUENCE [LARGE SCALE GENOMIC DNA]</scope>
    <source>
        <strain evidence="14 15">MCCC 1A02072</strain>
    </source>
</reference>
<evidence type="ECO:0000256" key="3">
    <source>
        <dbReference type="ARBA" id="ARBA00022519"/>
    </source>
</evidence>
<dbReference type="GO" id="GO:0005886">
    <property type="term" value="C:plasma membrane"/>
    <property type="evidence" value="ECO:0007669"/>
    <property type="project" value="UniProtKB-SubCell"/>
</dbReference>
<gene>
    <name evidence="14" type="ORF">AUP42_03715</name>
</gene>
<dbReference type="InterPro" id="IPR004090">
    <property type="entry name" value="Chemotax_Me-accpt_rcpt"/>
</dbReference>
<evidence type="ECO:0000256" key="9">
    <source>
        <dbReference type="PROSITE-ProRule" id="PRU00284"/>
    </source>
</evidence>
<evidence type="ECO:0000256" key="8">
    <source>
        <dbReference type="ARBA" id="ARBA00029447"/>
    </source>
</evidence>
<feature type="transmembrane region" description="Helical" evidence="10">
    <location>
        <begin position="194"/>
        <end position="215"/>
    </location>
</feature>
<dbReference type="InterPro" id="IPR000727">
    <property type="entry name" value="T_SNARE_dom"/>
</dbReference>
<keyword evidence="2" id="KW-1003">Cell membrane</keyword>
<proteinExistence type="inferred from homology"/>
<dbReference type="InterPro" id="IPR003660">
    <property type="entry name" value="HAMP_dom"/>
</dbReference>
<keyword evidence="3" id="KW-0997">Cell inner membrane</keyword>
<feature type="domain" description="HAMP" evidence="13">
    <location>
        <begin position="217"/>
        <end position="270"/>
    </location>
</feature>
<dbReference type="PANTHER" id="PTHR32089:SF112">
    <property type="entry name" value="LYSOZYME-LIKE PROTEIN-RELATED"/>
    <property type="match status" value="1"/>
</dbReference>
<evidence type="ECO:0008006" key="16">
    <source>
        <dbReference type="Google" id="ProtNLM"/>
    </source>
</evidence>
<organism evidence="14 15">
    <name type="scientific">Thalassospira lucentensis</name>
    <dbReference type="NCBI Taxonomy" id="168935"/>
    <lineage>
        <taxon>Bacteria</taxon>
        <taxon>Pseudomonadati</taxon>
        <taxon>Pseudomonadota</taxon>
        <taxon>Alphaproteobacteria</taxon>
        <taxon>Rhodospirillales</taxon>
        <taxon>Thalassospiraceae</taxon>
        <taxon>Thalassospira</taxon>
    </lineage>
</organism>
<comment type="subcellular location">
    <subcellularLocation>
        <location evidence="1">Cell inner membrane</location>
        <topology evidence="1">Multi-pass membrane protein</topology>
    </subcellularLocation>
</comment>
<dbReference type="Gene3D" id="3.30.450.20">
    <property type="entry name" value="PAS domain"/>
    <property type="match status" value="1"/>
</dbReference>
<name>A0A154L2M1_9PROT</name>
<dbReference type="InterPro" id="IPR004089">
    <property type="entry name" value="MCPsignal_dom"/>
</dbReference>
<dbReference type="Gene3D" id="6.10.340.10">
    <property type="match status" value="1"/>
</dbReference>